<comment type="caution">
    <text evidence="2">The sequence shown here is derived from an EMBL/GenBank/DDBJ whole genome shotgun (WGS) entry which is preliminary data.</text>
</comment>
<feature type="compositionally biased region" description="Basic residues" evidence="1">
    <location>
        <begin position="18"/>
        <end position="44"/>
    </location>
</feature>
<evidence type="ECO:0008006" key="4">
    <source>
        <dbReference type="Google" id="ProtNLM"/>
    </source>
</evidence>
<dbReference type="EMBL" id="AAKL01000030">
    <property type="protein sequence ID" value="EAP72407.1"/>
    <property type="molecule type" value="Genomic_DNA"/>
</dbReference>
<feature type="region of interest" description="Disordered" evidence="1">
    <location>
        <begin position="1"/>
        <end position="60"/>
    </location>
</feature>
<name>A0AB33VC67_RALSU</name>
<organism evidence="2 3">
    <name type="scientific">Ralstonia solanacearum (strain UW551)</name>
    <dbReference type="NCBI Taxonomy" id="342110"/>
    <lineage>
        <taxon>Bacteria</taxon>
        <taxon>Pseudomonadati</taxon>
        <taxon>Pseudomonadota</taxon>
        <taxon>Betaproteobacteria</taxon>
        <taxon>Burkholderiales</taxon>
        <taxon>Burkholderiaceae</taxon>
        <taxon>Ralstonia</taxon>
        <taxon>Ralstonia solanacearum species complex</taxon>
    </lineage>
</organism>
<protein>
    <recommendedName>
        <fullName evidence="4">DUF2863 family protein</fullName>
    </recommendedName>
</protein>
<gene>
    <name evidence="2" type="ORF">RRSL_02479</name>
</gene>
<sequence length="482" mass="54027">MHRRRRPPWCRPRLPWPCRRHRPARRRPPARPHRRPRPPARRLPRPPLRPLSRETRHGVTSEGKITALFPISNRPVRLSMAGFRSKAPQRLSPDAERLVADALALDASGSRIEDVYWEQRLSERLSRLLKNGSQSALDAALDHLFKHNEEASDVLAEQAETLAESAVLSSGGVEYDALLIAAPILAHTRYAIPSGAVKAELAQTLQVHLQAHVLASTARVALAPYLYSIDQLPRTHSDTFALTHKLAAYALSGQAPKVDLRDMPETAPILADPRYLLAIVVAQHGQPLFRWQEDSKEHHAERTTCLEQWREQVTPTISSLMPGCEFELLLPDAFFLSCRESDKRIRPLTVRAAVNYLQGALELPADRFSAIVGAFGEESIEEYRVAFTVRGEKDLIYGIVWPVYGRDGGATEVNAEGEPGSPLEQICEELRACGIEDIFRHGQLFEPEYCEDCGAPLYADRTAEIVHAEMPEDAPTQQPLFH</sequence>
<dbReference type="AlphaFoldDB" id="A0AB33VC67"/>
<proteinExistence type="predicted"/>
<dbReference type="Pfam" id="PF11062">
    <property type="entry name" value="DUF2863"/>
    <property type="match status" value="1"/>
</dbReference>
<accession>A0AB33VC67</accession>
<evidence type="ECO:0000313" key="3">
    <source>
        <dbReference type="Proteomes" id="UP000005933"/>
    </source>
</evidence>
<dbReference type="Proteomes" id="UP000005933">
    <property type="component" value="Unassembled WGS sequence"/>
</dbReference>
<evidence type="ECO:0000256" key="1">
    <source>
        <dbReference type="SAM" id="MobiDB-lite"/>
    </source>
</evidence>
<reference evidence="2 3" key="1">
    <citation type="journal article" date="2006" name="Mol. Plant Microbe Interact.">
        <title>Identification of open reading frames unique to a select agent: Ralstonia solanacearum race 3 biovar 2.</title>
        <authorList>
            <person name="Gabriel D.W."/>
            <person name="Allen C."/>
            <person name="Schell M."/>
            <person name="Denny T.P."/>
            <person name="Greenberg J.T."/>
            <person name="Duan Y.P."/>
            <person name="Flores-Cruz Z."/>
            <person name="Huang Q."/>
            <person name="Clifford J.M."/>
            <person name="Presting G."/>
            <person name="Gonzalez E.T."/>
            <person name="Reddy J."/>
            <person name="Elphinstone J."/>
            <person name="Swanson J."/>
            <person name="Yao J."/>
            <person name="Mulholland V."/>
            <person name="Liu L."/>
            <person name="Farmerie W."/>
            <person name="Patnaikuni M."/>
            <person name="Balogh B."/>
            <person name="Norman D."/>
            <person name="Alvarez A."/>
            <person name="Castillo J.A."/>
            <person name="Jones J."/>
            <person name="Saddler G."/>
            <person name="Walunas T."/>
            <person name="Zhukov A."/>
            <person name="Mikhailova N."/>
        </authorList>
    </citation>
    <scope>NUCLEOTIDE SEQUENCE [LARGE SCALE GENOMIC DNA]</scope>
    <source>
        <strain evidence="2 3">UW551</strain>
    </source>
</reference>
<dbReference type="InterPro" id="IPR021292">
    <property type="entry name" value="DUF2863"/>
</dbReference>
<evidence type="ECO:0000313" key="2">
    <source>
        <dbReference type="EMBL" id="EAP72407.1"/>
    </source>
</evidence>